<evidence type="ECO:0000256" key="1">
    <source>
        <dbReference type="ARBA" id="ARBA00022723"/>
    </source>
</evidence>
<feature type="compositionally biased region" description="Pro residues" evidence="4">
    <location>
        <begin position="16"/>
        <end position="33"/>
    </location>
</feature>
<dbReference type="InParanoid" id="C5KTJ0"/>
<dbReference type="SUPFAM" id="SSF90209">
    <property type="entry name" value="Ran binding protein zinc finger-like"/>
    <property type="match status" value="1"/>
</dbReference>
<evidence type="ECO:0000256" key="2">
    <source>
        <dbReference type="ARBA" id="ARBA00022771"/>
    </source>
</evidence>
<organism evidence="7">
    <name type="scientific">Perkinsus marinus (strain ATCC 50983 / TXsc)</name>
    <dbReference type="NCBI Taxonomy" id="423536"/>
    <lineage>
        <taxon>Eukaryota</taxon>
        <taxon>Sar</taxon>
        <taxon>Alveolata</taxon>
        <taxon>Perkinsozoa</taxon>
        <taxon>Perkinsea</taxon>
        <taxon>Perkinsida</taxon>
        <taxon>Perkinsidae</taxon>
        <taxon>Perkinsus</taxon>
    </lineage>
</organism>
<dbReference type="GO" id="GO:0008270">
    <property type="term" value="F:zinc ion binding"/>
    <property type="evidence" value="ECO:0007669"/>
    <property type="project" value="UniProtKB-KW"/>
</dbReference>
<keyword evidence="1" id="KW-0479">Metal-binding</keyword>
<dbReference type="Proteomes" id="UP000007800">
    <property type="component" value="Unassembled WGS sequence"/>
</dbReference>
<evidence type="ECO:0000313" key="7">
    <source>
        <dbReference type="Proteomes" id="UP000007800"/>
    </source>
</evidence>
<keyword evidence="2" id="KW-0863">Zinc-finger</keyword>
<evidence type="ECO:0000259" key="5">
    <source>
        <dbReference type="SMART" id="SM00547"/>
    </source>
</evidence>
<accession>C5KTJ0</accession>
<dbReference type="AlphaFoldDB" id="C5KTJ0"/>
<reference evidence="6 7" key="1">
    <citation type="submission" date="2008-07" db="EMBL/GenBank/DDBJ databases">
        <authorList>
            <person name="El-Sayed N."/>
            <person name="Caler E."/>
            <person name="Inman J."/>
            <person name="Amedeo P."/>
            <person name="Hass B."/>
            <person name="Wortman J."/>
        </authorList>
    </citation>
    <scope>NUCLEOTIDE SEQUENCE [LARGE SCALE GENOMIC DNA]</scope>
    <source>
        <strain evidence="7">ATCC 50983 / TXsc</strain>
    </source>
</reference>
<dbReference type="OMA" id="KPLAREC"/>
<feature type="region of interest" description="Disordered" evidence="4">
    <location>
        <begin position="1"/>
        <end position="40"/>
    </location>
</feature>
<keyword evidence="7" id="KW-1185">Reference proteome</keyword>
<name>C5KTJ0_PERM5</name>
<proteinExistence type="predicted"/>
<dbReference type="EMBL" id="GG676169">
    <property type="protein sequence ID" value="EER12169.1"/>
    <property type="molecule type" value="Genomic_DNA"/>
</dbReference>
<evidence type="ECO:0000313" key="6">
    <source>
        <dbReference type="EMBL" id="EER12169.1"/>
    </source>
</evidence>
<sequence length="304" mass="32893">MTITDPAILSYSKKSPLPPPPPPPPGPPPPNAPTGPAARPLPSLENGGWKCVRCGNINYSHKLFCNMRKCNAPKPLENWNCHACGVRSVKPLARECDNCLAERKTTRDEEILLEAHRTGTLPTTADKKNTFIQELLSAPFGSWICVKCNNVNWPARTICNGRTCQKGREASDIEYTRKYKAELEKRGFVADMIKMNSTSSGSTPTVNVPSDSPLPGSTVASGVATPAADTIRGDSHGSLSHGRGYGAPGRNVYHEEVSHLTASKSGSTRQLDMSKLWKCELAKRTHCNKHGCGVVKPDHGVESS</sequence>
<dbReference type="InterPro" id="IPR001876">
    <property type="entry name" value="Znf_RanBP2"/>
</dbReference>
<keyword evidence="3" id="KW-0862">Zinc</keyword>
<dbReference type="InterPro" id="IPR036443">
    <property type="entry name" value="Znf_RanBP2_sf"/>
</dbReference>
<feature type="domain" description="RanBP2-type" evidence="5">
    <location>
        <begin position="77"/>
        <end position="102"/>
    </location>
</feature>
<evidence type="ECO:0000256" key="4">
    <source>
        <dbReference type="SAM" id="MobiDB-lite"/>
    </source>
</evidence>
<gene>
    <name evidence="6" type="ORF">Pmar_PMAR016569</name>
</gene>
<dbReference type="SMART" id="SM00547">
    <property type="entry name" value="ZnF_RBZ"/>
    <property type="match status" value="3"/>
</dbReference>
<feature type="domain" description="RanBP2-type" evidence="5">
    <location>
        <begin position="47"/>
        <end position="73"/>
    </location>
</feature>
<protein>
    <recommendedName>
        <fullName evidence="5">RanBP2-type domain-containing protein</fullName>
    </recommendedName>
</protein>
<dbReference type="RefSeq" id="XP_002780374.1">
    <property type="nucleotide sequence ID" value="XM_002780328.1"/>
</dbReference>
<dbReference type="GeneID" id="9061247"/>
<evidence type="ECO:0000256" key="3">
    <source>
        <dbReference type="ARBA" id="ARBA00022833"/>
    </source>
</evidence>
<dbReference type="Gene3D" id="4.10.1060.10">
    <property type="entry name" value="Zinc finger, RanBP2-type"/>
    <property type="match status" value="2"/>
</dbReference>
<dbReference type="OrthoDB" id="1878647at2759"/>
<feature type="domain" description="RanBP2-type" evidence="5">
    <location>
        <begin position="141"/>
        <end position="167"/>
    </location>
</feature>